<organism evidence="2">
    <name type="scientific">Leptocylindrus danicus</name>
    <dbReference type="NCBI Taxonomy" id="163516"/>
    <lineage>
        <taxon>Eukaryota</taxon>
        <taxon>Sar</taxon>
        <taxon>Stramenopiles</taxon>
        <taxon>Ochrophyta</taxon>
        <taxon>Bacillariophyta</taxon>
        <taxon>Coscinodiscophyceae</taxon>
        <taxon>Chaetocerotophycidae</taxon>
        <taxon>Leptocylindrales</taxon>
        <taxon>Leptocylindraceae</taxon>
        <taxon>Leptocylindrus</taxon>
    </lineage>
</organism>
<feature type="region of interest" description="Disordered" evidence="1">
    <location>
        <begin position="1"/>
        <end position="30"/>
    </location>
</feature>
<feature type="compositionally biased region" description="Polar residues" evidence="1">
    <location>
        <begin position="13"/>
        <end position="30"/>
    </location>
</feature>
<evidence type="ECO:0000313" key="2">
    <source>
        <dbReference type="EMBL" id="CAD9608353.1"/>
    </source>
</evidence>
<proteinExistence type="predicted"/>
<dbReference type="AlphaFoldDB" id="A0A7S2LLQ6"/>
<dbReference type="InterPro" id="IPR036770">
    <property type="entry name" value="Ankyrin_rpt-contain_sf"/>
</dbReference>
<protein>
    <submittedName>
        <fullName evidence="2">Uncharacterized protein</fullName>
    </submittedName>
</protein>
<sequence length="395" mass="44443">MMTITSMMHAAAPSTTKRSITIDNNGSNNVQQRPEATNTLMKLIQSQKWDEALERCHTHPQDCHFQRRNNLKQTVVVNADGGGEEEHKYQYTVETALSTCLQSQNAKSVPINLFRAIAKEFPGAVHLPTSCAPATHYGSISNPIMMTLRHIMDPECCSMEIFQSLIERSSASSPEYSWSLHLATGLPLDLVRDEIIPFCSGPLLFQDKYGNTMICSLSKFMHTADRAMRMKLVAEAAPECIPLTNYRGENALHRIKPNDLPETLDVVQFMVTAYPHMLTAQDVNGFTPLHRMCAWKQCKASRCMKVMMDAGACHTKLMMIRDRESRTPLSFAIERCAHFTTVLILIHRCPEAAHLANSSGETPLELLRMRRTAYAQPQHVAIEKSLQRALARTEE</sequence>
<gene>
    <name evidence="2" type="ORF">LDAN0321_LOCUS19089</name>
</gene>
<evidence type="ECO:0000256" key="1">
    <source>
        <dbReference type="SAM" id="MobiDB-lite"/>
    </source>
</evidence>
<reference evidence="2" key="1">
    <citation type="submission" date="2021-01" db="EMBL/GenBank/DDBJ databases">
        <authorList>
            <person name="Corre E."/>
            <person name="Pelletier E."/>
            <person name="Niang G."/>
            <person name="Scheremetjew M."/>
            <person name="Finn R."/>
            <person name="Kale V."/>
            <person name="Holt S."/>
            <person name="Cochrane G."/>
            <person name="Meng A."/>
            <person name="Brown T."/>
            <person name="Cohen L."/>
        </authorList>
    </citation>
    <scope>NUCLEOTIDE SEQUENCE</scope>
    <source>
        <strain evidence="2">B650</strain>
    </source>
</reference>
<name>A0A7S2LLQ6_9STRA</name>
<accession>A0A7S2LLQ6</accession>
<dbReference type="SUPFAM" id="SSF48403">
    <property type="entry name" value="Ankyrin repeat"/>
    <property type="match status" value="1"/>
</dbReference>
<dbReference type="EMBL" id="HBGY01030682">
    <property type="protein sequence ID" value="CAD9608353.1"/>
    <property type="molecule type" value="Transcribed_RNA"/>
</dbReference>
<dbReference type="Gene3D" id="1.25.40.20">
    <property type="entry name" value="Ankyrin repeat-containing domain"/>
    <property type="match status" value="1"/>
</dbReference>